<dbReference type="STRING" id="6832.A0A553P2F8"/>
<keyword evidence="2" id="KW-0472">Membrane</keyword>
<evidence type="ECO:0000256" key="3">
    <source>
        <dbReference type="SAM" id="SignalP"/>
    </source>
</evidence>
<comment type="caution">
    <text evidence="5">The sequence shown here is derived from an EMBL/GenBank/DDBJ whole genome shotgun (WGS) entry which is preliminary data.</text>
</comment>
<feature type="chain" id="PRO_5021971482" description="Ig-like domain-containing protein" evidence="3">
    <location>
        <begin position="26"/>
        <end position="202"/>
    </location>
</feature>
<evidence type="ECO:0000313" key="6">
    <source>
        <dbReference type="Proteomes" id="UP000318571"/>
    </source>
</evidence>
<feature type="signal peptide" evidence="3">
    <location>
        <begin position="1"/>
        <end position="25"/>
    </location>
</feature>
<dbReference type="Gene3D" id="2.60.40.10">
    <property type="entry name" value="Immunoglobulins"/>
    <property type="match status" value="1"/>
</dbReference>
<dbReference type="InterPro" id="IPR013783">
    <property type="entry name" value="Ig-like_fold"/>
</dbReference>
<gene>
    <name evidence="5" type="ORF">TCAL_08434</name>
</gene>
<dbReference type="GO" id="GO:0050808">
    <property type="term" value="P:synapse organization"/>
    <property type="evidence" value="ECO:0007669"/>
    <property type="project" value="TreeGrafter"/>
</dbReference>
<dbReference type="InterPro" id="IPR007110">
    <property type="entry name" value="Ig-like_dom"/>
</dbReference>
<keyword evidence="6" id="KW-1185">Reference proteome</keyword>
<dbReference type="InterPro" id="IPR037448">
    <property type="entry name" value="Zig-8"/>
</dbReference>
<evidence type="ECO:0000259" key="4">
    <source>
        <dbReference type="PROSITE" id="PS50835"/>
    </source>
</evidence>
<keyword evidence="3" id="KW-0732">Signal</keyword>
<dbReference type="InterPro" id="IPR036179">
    <property type="entry name" value="Ig-like_dom_sf"/>
</dbReference>
<proteinExistence type="predicted"/>
<dbReference type="SUPFAM" id="SSF48726">
    <property type="entry name" value="Immunoglobulin"/>
    <property type="match status" value="1"/>
</dbReference>
<dbReference type="SMART" id="SM00409">
    <property type="entry name" value="IG"/>
    <property type="match status" value="1"/>
</dbReference>
<feature type="domain" description="Ig-like" evidence="4">
    <location>
        <begin position="45"/>
        <end position="138"/>
    </location>
</feature>
<dbReference type="EMBL" id="VCGU01000008">
    <property type="protein sequence ID" value="TRY71885.1"/>
    <property type="molecule type" value="Genomic_DNA"/>
</dbReference>
<sequence>MTQSRPKFEVIASLFALSLFLGVQCSPVPNEADYEEEEMVSTDNPDFISTSSIQTVAVGRRLKLVCQVNDLGELPLIWMKGGNEMLTVGSKMITKDTRFQFRKLDGNTGMTLTLEPVEKADATNYTCTIAINPPKAIQFDVQVVDPSELTNEITEAEPETDPSESKFEDHSETVTDKGGAAIVTSCALTLAIGLIMALMGRY</sequence>
<dbReference type="PROSITE" id="PS50835">
    <property type="entry name" value="IG_LIKE"/>
    <property type="match status" value="1"/>
</dbReference>
<reference evidence="5 6" key="1">
    <citation type="journal article" date="2018" name="Nat. Ecol. Evol.">
        <title>Genomic signatures of mitonuclear coevolution across populations of Tigriopus californicus.</title>
        <authorList>
            <person name="Barreto F.S."/>
            <person name="Watson E.T."/>
            <person name="Lima T.G."/>
            <person name="Willett C.S."/>
            <person name="Edmands S."/>
            <person name="Li W."/>
            <person name="Burton R.S."/>
        </authorList>
    </citation>
    <scope>NUCLEOTIDE SEQUENCE [LARGE SCALE GENOMIC DNA]</scope>
    <source>
        <strain evidence="5 6">San Diego</strain>
    </source>
</reference>
<feature type="transmembrane region" description="Helical" evidence="2">
    <location>
        <begin position="178"/>
        <end position="199"/>
    </location>
</feature>
<dbReference type="PANTHER" id="PTHR23279:SF36">
    <property type="entry name" value="DEFECTIVE PROBOSCIS EXTENSION RESPONSE 9, ISOFORM A"/>
    <property type="match status" value="1"/>
</dbReference>
<dbReference type="GO" id="GO:0032589">
    <property type="term" value="C:neuron projection membrane"/>
    <property type="evidence" value="ECO:0007669"/>
    <property type="project" value="TreeGrafter"/>
</dbReference>
<evidence type="ECO:0000256" key="1">
    <source>
        <dbReference type="SAM" id="MobiDB-lite"/>
    </source>
</evidence>
<dbReference type="PANTHER" id="PTHR23279">
    <property type="entry name" value="DEFECTIVE PROBOSCIS EXTENSION RESPONSE DPR -RELATED"/>
    <property type="match status" value="1"/>
</dbReference>
<name>A0A553P2F8_TIGCA</name>
<feature type="region of interest" description="Disordered" evidence="1">
    <location>
        <begin position="151"/>
        <end position="170"/>
    </location>
</feature>
<organism evidence="5 6">
    <name type="scientific">Tigriopus californicus</name>
    <name type="common">Marine copepod</name>
    <dbReference type="NCBI Taxonomy" id="6832"/>
    <lineage>
        <taxon>Eukaryota</taxon>
        <taxon>Metazoa</taxon>
        <taxon>Ecdysozoa</taxon>
        <taxon>Arthropoda</taxon>
        <taxon>Crustacea</taxon>
        <taxon>Multicrustacea</taxon>
        <taxon>Hexanauplia</taxon>
        <taxon>Copepoda</taxon>
        <taxon>Harpacticoida</taxon>
        <taxon>Harpacticidae</taxon>
        <taxon>Tigriopus</taxon>
    </lineage>
</organism>
<dbReference type="AlphaFoldDB" id="A0A553P2F8"/>
<evidence type="ECO:0000313" key="5">
    <source>
        <dbReference type="EMBL" id="TRY71885.1"/>
    </source>
</evidence>
<evidence type="ECO:0000256" key="2">
    <source>
        <dbReference type="SAM" id="Phobius"/>
    </source>
</evidence>
<protein>
    <recommendedName>
        <fullName evidence="4">Ig-like domain-containing protein</fullName>
    </recommendedName>
</protein>
<keyword evidence="2" id="KW-0812">Transmembrane</keyword>
<dbReference type="Pfam" id="PF13927">
    <property type="entry name" value="Ig_3"/>
    <property type="match status" value="1"/>
</dbReference>
<dbReference type="InterPro" id="IPR003599">
    <property type="entry name" value="Ig_sub"/>
</dbReference>
<accession>A0A553P2F8</accession>
<keyword evidence="2" id="KW-1133">Transmembrane helix</keyword>
<dbReference type="Proteomes" id="UP000318571">
    <property type="component" value="Chromosome 7"/>
</dbReference>